<proteinExistence type="inferred from homology"/>
<gene>
    <name evidence="2" type="ORF">GKC49_00645</name>
</gene>
<dbReference type="Pfam" id="PF02583">
    <property type="entry name" value="Trns_repr_metal"/>
    <property type="match status" value="1"/>
</dbReference>
<protein>
    <submittedName>
        <fullName evidence="2">Metal-sensing transcriptional repressor</fullName>
    </submittedName>
</protein>
<dbReference type="AlphaFoldDB" id="A0A7X2MI59"/>
<dbReference type="PANTHER" id="PTHR33677:SF5">
    <property type="entry name" value="TRANSCRIPTIONAL REPRESSOR FRMR"/>
    <property type="match status" value="1"/>
</dbReference>
<evidence type="ECO:0000313" key="2">
    <source>
        <dbReference type="EMBL" id="MSE13719.1"/>
    </source>
</evidence>
<evidence type="ECO:0000313" key="3">
    <source>
        <dbReference type="Proteomes" id="UP000461948"/>
    </source>
</evidence>
<comment type="caution">
    <text evidence="2">The sequence shown here is derived from an EMBL/GenBank/DDBJ whole genome shotgun (WGS) entry which is preliminary data.</text>
</comment>
<dbReference type="EMBL" id="WKLC01000007">
    <property type="protein sequence ID" value="MSE13719.1"/>
    <property type="molecule type" value="Genomic_DNA"/>
</dbReference>
<dbReference type="GO" id="GO:0046872">
    <property type="term" value="F:metal ion binding"/>
    <property type="evidence" value="ECO:0007669"/>
    <property type="project" value="InterPro"/>
</dbReference>
<dbReference type="CDD" id="cd10153">
    <property type="entry name" value="RcnR-FrmR-like_DUF156"/>
    <property type="match status" value="1"/>
</dbReference>
<name>A0A7X2MI59_ENTAG</name>
<dbReference type="GO" id="GO:0045892">
    <property type="term" value="P:negative regulation of DNA-templated transcription"/>
    <property type="evidence" value="ECO:0007669"/>
    <property type="project" value="UniProtKB-ARBA"/>
</dbReference>
<organism evidence="2 3">
    <name type="scientific">Enterobacter agglomerans</name>
    <name type="common">Erwinia herbicola</name>
    <name type="synonym">Pantoea agglomerans</name>
    <dbReference type="NCBI Taxonomy" id="549"/>
    <lineage>
        <taxon>Bacteria</taxon>
        <taxon>Pseudomonadati</taxon>
        <taxon>Pseudomonadota</taxon>
        <taxon>Gammaproteobacteria</taxon>
        <taxon>Enterobacterales</taxon>
        <taxon>Erwiniaceae</taxon>
        <taxon>Pantoea</taxon>
        <taxon>Pantoea agglomerans group</taxon>
    </lineage>
</organism>
<dbReference type="RefSeq" id="WP_187495403.1">
    <property type="nucleotide sequence ID" value="NZ_JACSWY010000027.1"/>
</dbReference>
<accession>A0A7X2MI59</accession>
<dbReference type="Gene3D" id="1.20.58.1000">
    <property type="entry name" value="Metal-sensitive repressor, helix protomer"/>
    <property type="match status" value="1"/>
</dbReference>
<dbReference type="PANTHER" id="PTHR33677">
    <property type="entry name" value="TRANSCRIPTIONAL REPRESSOR FRMR-RELATED"/>
    <property type="match status" value="1"/>
</dbReference>
<dbReference type="Proteomes" id="UP000461948">
    <property type="component" value="Unassembled WGS sequence"/>
</dbReference>
<sequence length="91" mass="10300">MSHILKDQQKLLARIRRIKGQTESLERSLESGTECLKILQQVAAVRGAVNGLMSELLEGHIRSHLLSEPATSEQRENDMEEIVAVIRSYMK</sequence>
<evidence type="ECO:0000256" key="1">
    <source>
        <dbReference type="ARBA" id="ARBA00005260"/>
    </source>
</evidence>
<dbReference type="GO" id="GO:0003677">
    <property type="term" value="F:DNA binding"/>
    <property type="evidence" value="ECO:0007669"/>
    <property type="project" value="InterPro"/>
</dbReference>
<comment type="similarity">
    <text evidence="1">Belongs to the FrmR/RcnR family.</text>
</comment>
<dbReference type="InterPro" id="IPR003735">
    <property type="entry name" value="Metal_Tscrpt_repr"/>
</dbReference>
<dbReference type="InterPro" id="IPR038390">
    <property type="entry name" value="Metal_Tscrpt_repr_sf"/>
</dbReference>
<reference evidence="2 3" key="1">
    <citation type="submission" date="2019-11" db="EMBL/GenBank/DDBJ databases">
        <title>Draft Genome Sequence of Plant Growth-Promoting Rhizosphere-Associated Bacteria.</title>
        <authorList>
            <person name="Vasilyev I.Y."/>
            <person name="Radchenko V."/>
            <person name="Ilnitskaya E.V."/>
        </authorList>
    </citation>
    <scope>NUCLEOTIDE SEQUENCE [LARGE SCALE GENOMIC DNA]</scope>
    <source>
        <strain evidence="2 3">VRA_MhP_f</strain>
    </source>
</reference>